<dbReference type="RefSeq" id="WP_171655373.1">
    <property type="nucleotide sequence ID" value="NZ_WHOD01000106.1"/>
</dbReference>
<proteinExistence type="predicted"/>
<dbReference type="GO" id="GO:0035438">
    <property type="term" value="F:cyclic-di-GMP binding"/>
    <property type="evidence" value="ECO:0007669"/>
    <property type="project" value="InterPro"/>
</dbReference>
<feature type="domain" description="PilZ" evidence="1">
    <location>
        <begin position="38"/>
        <end position="111"/>
    </location>
</feature>
<dbReference type="AlphaFoldDB" id="A0A972GZ06"/>
<sequence>MATQTKRKEPFRYMLTSPTECTFEIVQINENPISAKPAIAAIIDLSKSGCKLYTKLDLNANDNQIKLLVNLTLDGQSMKYRGTIRWQKQTDDSFYYGIQLELIDSEKDQILADIRSLATHNKVEVV</sequence>
<protein>
    <recommendedName>
        <fullName evidence="1">PilZ domain-containing protein</fullName>
    </recommendedName>
</protein>
<dbReference type="Gene3D" id="2.40.10.220">
    <property type="entry name" value="predicted glycosyltransferase like domains"/>
    <property type="match status" value="1"/>
</dbReference>
<dbReference type="SUPFAM" id="SSF141371">
    <property type="entry name" value="PilZ domain-like"/>
    <property type="match status" value="1"/>
</dbReference>
<organism evidence="2 3">
    <name type="scientific">Paenibacillus foliorum</name>
    <dbReference type="NCBI Taxonomy" id="2654974"/>
    <lineage>
        <taxon>Bacteria</taxon>
        <taxon>Bacillati</taxon>
        <taxon>Bacillota</taxon>
        <taxon>Bacilli</taxon>
        <taxon>Bacillales</taxon>
        <taxon>Paenibacillaceae</taxon>
        <taxon>Paenibacillus</taxon>
    </lineage>
</organism>
<gene>
    <name evidence="2" type="ORF">GC093_28440</name>
</gene>
<evidence type="ECO:0000259" key="1">
    <source>
        <dbReference type="Pfam" id="PF07238"/>
    </source>
</evidence>
<dbReference type="EMBL" id="WHOD01000106">
    <property type="protein sequence ID" value="NOU97124.1"/>
    <property type="molecule type" value="Genomic_DNA"/>
</dbReference>
<name>A0A972GZ06_9BACL</name>
<evidence type="ECO:0000313" key="2">
    <source>
        <dbReference type="EMBL" id="NOU97124.1"/>
    </source>
</evidence>
<dbReference type="Pfam" id="PF07238">
    <property type="entry name" value="PilZ"/>
    <property type="match status" value="1"/>
</dbReference>
<accession>A0A972GZ06</accession>
<dbReference type="Proteomes" id="UP000641588">
    <property type="component" value="Unassembled WGS sequence"/>
</dbReference>
<dbReference type="InterPro" id="IPR009875">
    <property type="entry name" value="PilZ_domain"/>
</dbReference>
<reference evidence="2" key="1">
    <citation type="submission" date="2019-10" db="EMBL/GenBank/DDBJ databases">
        <title>Description of Paenibacillus glebae sp. nov.</title>
        <authorList>
            <person name="Carlier A."/>
            <person name="Qi S."/>
        </authorList>
    </citation>
    <scope>NUCLEOTIDE SEQUENCE</scope>
    <source>
        <strain evidence="2">LMG 31456</strain>
    </source>
</reference>
<evidence type="ECO:0000313" key="3">
    <source>
        <dbReference type="Proteomes" id="UP000641588"/>
    </source>
</evidence>
<comment type="caution">
    <text evidence="2">The sequence shown here is derived from an EMBL/GenBank/DDBJ whole genome shotgun (WGS) entry which is preliminary data.</text>
</comment>
<keyword evidence="3" id="KW-1185">Reference proteome</keyword>